<evidence type="ECO:0000259" key="2">
    <source>
        <dbReference type="Pfam" id="PF03109"/>
    </source>
</evidence>
<dbReference type="InterPro" id="IPR004147">
    <property type="entry name" value="ABC1_dom"/>
</dbReference>
<evidence type="ECO:0000313" key="3">
    <source>
        <dbReference type="EMBL" id="CAD8594914.1"/>
    </source>
</evidence>
<proteinExistence type="predicted"/>
<protein>
    <recommendedName>
        <fullName evidence="2">ABC1 atypical kinase-like domain-containing protein</fullName>
    </recommendedName>
</protein>
<feature type="region of interest" description="Disordered" evidence="1">
    <location>
        <begin position="681"/>
        <end position="702"/>
    </location>
</feature>
<dbReference type="Pfam" id="PF03109">
    <property type="entry name" value="ABC1"/>
    <property type="match status" value="3"/>
</dbReference>
<reference evidence="3" key="1">
    <citation type="submission" date="2021-01" db="EMBL/GenBank/DDBJ databases">
        <authorList>
            <person name="Corre E."/>
            <person name="Pelletier E."/>
            <person name="Niang G."/>
            <person name="Scheremetjew M."/>
            <person name="Finn R."/>
            <person name="Kale V."/>
            <person name="Holt S."/>
            <person name="Cochrane G."/>
            <person name="Meng A."/>
            <person name="Brown T."/>
            <person name="Cohen L."/>
        </authorList>
    </citation>
    <scope>NUCLEOTIDE SEQUENCE</scope>
    <source>
        <strain evidence="3">CCMP494</strain>
    </source>
</reference>
<dbReference type="SUPFAM" id="SSF56112">
    <property type="entry name" value="Protein kinase-like (PK-like)"/>
    <property type="match status" value="1"/>
</dbReference>
<name>A0A7S0PTC3_MICPS</name>
<organism evidence="3">
    <name type="scientific">Micromonas pusilla</name>
    <name type="common">Picoplanktonic green alga</name>
    <name type="synonym">Chromulina pusilla</name>
    <dbReference type="NCBI Taxonomy" id="38833"/>
    <lineage>
        <taxon>Eukaryota</taxon>
        <taxon>Viridiplantae</taxon>
        <taxon>Chlorophyta</taxon>
        <taxon>Mamiellophyceae</taxon>
        <taxon>Mamiellales</taxon>
        <taxon>Mamiellaceae</taxon>
        <taxon>Micromonas</taxon>
    </lineage>
</organism>
<dbReference type="InterPro" id="IPR052402">
    <property type="entry name" value="ADCK_kinase"/>
</dbReference>
<dbReference type="InterPro" id="IPR011009">
    <property type="entry name" value="Kinase-like_dom_sf"/>
</dbReference>
<gene>
    <name evidence="3" type="ORF">MSP1404_LOCUS12319</name>
</gene>
<dbReference type="EMBL" id="HBEV01015799">
    <property type="protein sequence ID" value="CAD8594914.1"/>
    <property type="molecule type" value="Transcribed_RNA"/>
</dbReference>
<dbReference type="PANTHER" id="PTHR45890:SF1">
    <property type="entry name" value="AARF DOMAIN CONTAINING KINASE 2"/>
    <property type="match status" value="1"/>
</dbReference>
<feature type="region of interest" description="Disordered" evidence="1">
    <location>
        <begin position="165"/>
        <end position="190"/>
    </location>
</feature>
<feature type="domain" description="ABC1 atypical kinase-like" evidence="2">
    <location>
        <begin position="448"/>
        <end position="556"/>
    </location>
</feature>
<dbReference type="PANTHER" id="PTHR45890">
    <property type="entry name" value="AARF DOMAIN CONTAINING KINASE 2 (PREDICTED)"/>
    <property type="match status" value="1"/>
</dbReference>
<sequence>MIRRVASRATTGSEATSAAASWIARGVPESLAQQVPRAVSPLTAALLRQSPAQWHAALDAVARANASLARVAPPGVLASPAHVAREFARGVWRTTGLLARSGELAGARGVATVVASSARSANRLGPLAARRALREMQAHRLPMMLVLGGGGTLLPTTARCLERRDASAAHPSARGSELHDDDGTAGDDSKKITPINVAERTWAERLRVPKRFLLAFERAATIVRALQLAILFAPCVLTAPMLLYGPWGDWSAKAWYALLRMTLEAGGAAFIKWGQWASTRYDVFPAQLCKELELLQCGAPEHSWRRTKEILERAYGETQLDEIFAWMDKAPIASGSIAQIHRAKLRNGVAEKNGARTFTIHERLLRSVGSGVELLAKGEWRGLLEKMRSEWVKSAGRWEWNPGSYLPNPYGATTDGNDSNAPAAGFEPATLTPKSKPLGERPDDVDDEGRYVAVKVRHPGVVEALRRDFAILAWIARATRNVEVLKPFQLEHTVQQFGVHMLQQVDLTLEASNLQKFEKAFSLWGDVSFPAPVGGLATEEVLVETFEDGVSISTFLMDDAHTASIDAAIQAALGAKMEAEGVAAEEAAARDKGRTKLEIRGDVSRIHAAAEAANAAAEAAAEMVPVENRALAAIGVKTLLKMLIDDNFLHADLHPGNILVRLPGGIQGGFSTLSDVVSSKAKADSGENGEADGSDGGKNRTKIPTKPEIVILDTGLATELTPAHQASLAEFFQAIINWDGASVARNIIAFSSNLQPSFDPESFTSDVTTAVRHFQDSTPRAGDCMAAIFETVQRHHVTLDPNVMVAVVTVMVLEGWQFRLDPSINILDYIGDVMRSSFRKHQRLTVMDFGLRDMWAPFSEPNALTMDRSGARPMAWSMQASVDNAGGLWYGSY</sequence>
<feature type="compositionally biased region" description="Basic and acidic residues" evidence="1">
    <location>
        <begin position="176"/>
        <end position="190"/>
    </location>
</feature>
<feature type="domain" description="ABC1 atypical kinase-like" evidence="2">
    <location>
        <begin position="625"/>
        <end position="745"/>
    </location>
</feature>
<feature type="domain" description="ABC1 atypical kinase-like" evidence="2">
    <location>
        <begin position="295"/>
        <end position="348"/>
    </location>
</feature>
<evidence type="ECO:0000256" key="1">
    <source>
        <dbReference type="SAM" id="MobiDB-lite"/>
    </source>
</evidence>
<accession>A0A7S0PTC3</accession>
<feature type="region of interest" description="Disordered" evidence="1">
    <location>
        <begin position="409"/>
        <end position="444"/>
    </location>
</feature>
<dbReference type="AlphaFoldDB" id="A0A7S0PTC3"/>